<dbReference type="SUPFAM" id="SSF53955">
    <property type="entry name" value="Lysozyme-like"/>
    <property type="match status" value="1"/>
</dbReference>
<dbReference type="CDD" id="cd13399">
    <property type="entry name" value="Slt35-like"/>
    <property type="match status" value="1"/>
</dbReference>
<dbReference type="Proteomes" id="UP001063350">
    <property type="component" value="Chromosome"/>
</dbReference>
<sequence>MTIQIRRQKMPVNISAMKPGRPRPGLYLLIGLLVGLVLVLPPAALAKPKAADLVTDGQPIDLNQAKYQKLFGELEKEYQFTPAELEEIFSGQTISRRVLELMDKQWEARPYYKYAPLFLTPGKIRKGKEKLRQYRELLDQIEERFGVDREIVIAIWGIETRYGEHQGGFNVLRTLNTLFAAYPRRSAFFRKQLVHFLLLCRENGVDPRTVKGSYAGAFGQTQFIPSSFRAYAVSFDGDTRRDVWNSVPDVLASIANYLKTFGWKLDAPIYAELGPELKSQKLLSAYLKGRKAKLPLEEVEKLQQLDLPPCPGPCKVTIVGLELPPGSKNTMRYIAGYPNFQAITAWNHSNRYAMAVTELAEAFKK</sequence>
<dbReference type="InterPro" id="IPR043426">
    <property type="entry name" value="MltB-like"/>
</dbReference>
<reference evidence="2" key="1">
    <citation type="submission" date="2020-12" db="EMBL/GenBank/DDBJ databases">
        <title>Desulfobium dissulfuricans gen. nov., sp. nov., a novel mesophilic, sulfate-reducing bacterium isolated from a deep-sea hydrothermal vent.</title>
        <authorList>
            <person name="Hashimoto Y."/>
            <person name="Tame A."/>
            <person name="Sawayama S."/>
            <person name="Miyazaki J."/>
            <person name="Takai K."/>
            <person name="Nakagawa S."/>
        </authorList>
    </citation>
    <scope>NUCLEOTIDE SEQUENCE</scope>
    <source>
        <strain evidence="2">GF1</strain>
    </source>
</reference>
<protein>
    <submittedName>
        <fullName evidence="2">Lytic murein transglycosylase B</fullName>
    </submittedName>
</protein>
<dbReference type="EMBL" id="AP024233">
    <property type="protein sequence ID" value="BCO10305.1"/>
    <property type="molecule type" value="Genomic_DNA"/>
</dbReference>
<dbReference type="PANTHER" id="PTHR30163:SF9">
    <property type="entry name" value="MEMBRANE-BOUND LYTIC MUREIN TRANSGLYCOSYLASE B"/>
    <property type="match status" value="1"/>
</dbReference>
<dbReference type="KEGG" id="ddu:GF1_26810"/>
<dbReference type="AlphaFoldDB" id="A0A915U3R7"/>
<evidence type="ECO:0000313" key="3">
    <source>
        <dbReference type="Proteomes" id="UP001063350"/>
    </source>
</evidence>
<keyword evidence="3" id="KW-1185">Reference proteome</keyword>
<dbReference type="Pfam" id="PF13406">
    <property type="entry name" value="SLT_2"/>
    <property type="match status" value="1"/>
</dbReference>
<dbReference type="InterPro" id="IPR031304">
    <property type="entry name" value="SLT_2"/>
</dbReference>
<gene>
    <name evidence="2" type="ORF">GF1_26810</name>
</gene>
<evidence type="ECO:0000313" key="2">
    <source>
        <dbReference type="EMBL" id="BCO10305.1"/>
    </source>
</evidence>
<dbReference type="RefSeq" id="WP_267927041.1">
    <property type="nucleotide sequence ID" value="NZ_AP024233.1"/>
</dbReference>
<dbReference type="GO" id="GO:0009253">
    <property type="term" value="P:peptidoglycan catabolic process"/>
    <property type="evidence" value="ECO:0007669"/>
    <property type="project" value="TreeGrafter"/>
</dbReference>
<dbReference type="InterPro" id="IPR023346">
    <property type="entry name" value="Lysozyme-like_dom_sf"/>
</dbReference>
<dbReference type="GO" id="GO:0008933">
    <property type="term" value="F:peptidoglycan lytic transglycosylase activity"/>
    <property type="evidence" value="ECO:0007669"/>
    <property type="project" value="TreeGrafter"/>
</dbReference>
<accession>A0A915U3R7</accession>
<organism evidence="2 3">
    <name type="scientific">Desulfolithobacter dissulfuricans</name>
    <dbReference type="NCBI Taxonomy" id="2795293"/>
    <lineage>
        <taxon>Bacteria</taxon>
        <taxon>Pseudomonadati</taxon>
        <taxon>Thermodesulfobacteriota</taxon>
        <taxon>Desulfobulbia</taxon>
        <taxon>Desulfobulbales</taxon>
        <taxon>Desulfobulbaceae</taxon>
        <taxon>Desulfolithobacter</taxon>
    </lineage>
</organism>
<feature type="domain" description="Transglycosylase SLT" evidence="1">
    <location>
        <begin position="69"/>
        <end position="361"/>
    </location>
</feature>
<dbReference type="Gene3D" id="1.10.8.350">
    <property type="entry name" value="Bacterial muramidase"/>
    <property type="match status" value="1"/>
</dbReference>
<name>A0A915U3R7_9BACT</name>
<dbReference type="Gene3D" id="1.10.530.10">
    <property type="match status" value="1"/>
</dbReference>
<evidence type="ECO:0000259" key="1">
    <source>
        <dbReference type="Pfam" id="PF13406"/>
    </source>
</evidence>
<dbReference type="FunFam" id="1.10.8.350:FF:000001">
    <property type="entry name" value="Lytic murein transglycosylase B"/>
    <property type="match status" value="1"/>
</dbReference>
<dbReference type="PANTHER" id="PTHR30163">
    <property type="entry name" value="MEMBRANE-BOUND LYTIC MUREIN TRANSGLYCOSYLASE B"/>
    <property type="match status" value="1"/>
</dbReference>
<proteinExistence type="predicted"/>